<organism evidence="1 2">
    <name type="scientific">Acetobacter tropicalis</name>
    <dbReference type="NCBI Taxonomy" id="104102"/>
    <lineage>
        <taxon>Bacteria</taxon>
        <taxon>Pseudomonadati</taxon>
        <taxon>Pseudomonadota</taxon>
        <taxon>Alphaproteobacteria</taxon>
        <taxon>Acetobacterales</taxon>
        <taxon>Acetobacteraceae</taxon>
        <taxon>Acetobacter</taxon>
    </lineage>
</organism>
<sequence length="42" mass="4679">MATFFVFGSPFLPAGHLSRQDFTAGARFENRFYCSCKSIALS</sequence>
<reference evidence="1 2" key="1">
    <citation type="submission" date="2014-06" db="EMBL/GenBank/DDBJ databases">
        <title>Functional and comparative genomic analyses of the Drosophila gut microbiota identify candidate symbiosis factors.</title>
        <authorList>
            <person name="Newell P.D."/>
            <person name="Chaston J.M."/>
            <person name="Douglas A.E."/>
        </authorList>
    </citation>
    <scope>NUCLEOTIDE SEQUENCE [LARGE SCALE GENOMIC DNA]</scope>
    <source>
        <strain evidence="1 2">DmCS_006</strain>
    </source>
</reference>
<evidence type="ECO:0000313" key="2">
    <source>
        <dbReference type="Proteomes" id="UP000029448"/>
    </source>
</evidence>
<evidence type="ECO:0000313" key="1">
    <source>
        <dbReference type="EMBL" id="KGB22597.1"/>
    </source>
</evidence>
<name>A0A094YMJ9_9PROT</name>
<accession>A0A094YMJ9</accession>
<dbReference type="EMBL" id="JOKM01000075">
    <property type="protein sequence ID" value="KGB22597.1"/>
    <property type="molecule type" value="Genomic_DNA"/>
</dbReference>
<comment type="caution">
    <text evidence="1">The sequence shown here is derived from an EMBL/GenBank/DDBJ whole genome shotgun (WGS) entry which is preliminary data.</text>
</comment>
<keyword evidence="2" id="KW-1185">Reference proteome</keyword>
<dbReference type="AlphaFoldDB" id="A0A094YMJ9"/>
<dbReference type="PATRIC" id="fig|104102.7.peg.2154"/>
<dbReference type="STRING" id="104102.AtDm6_2178"/>
<gene>
    <name evidence="1" type="ORF">AtDm6_2178</name>
</gene>
<dbReference type="Proteomes" id="UP000029448">
    <property type="component" value="Unassembled WGS sequence"/>
</dbReference>
<protein>
    <submittedName>
        <fullName evidence="1">Uncharacterized protein</fullName>
    </submittedName>
</protein>
<proteinExistence type="predicted"/>